<name>A0ACA9LJB8_9GLOM</name>
<evidence type="ECO:0000313" key="2">
    <source>
        <dbReference type="Proteomes" id="UP000789525"/>
    </source>
</evidence>
<proteinExistence type="predicted"/>
<dbReference type="Proteomes" id="UP000789525">
    <property type="component" value="Unassembled WGS sequence"/>
</dbReference>
<organism evidence="1 2">
    <name type="scientific">Acaulospora colombiana</name>
    <dbReference type="NCBI Taxonomy" id="27376"/>
    <lineage>
        <taxon>Eukaryota</taxon>
        <taxon>Fungi</taxon>
        <taxon>Fungi incertae sedis</taxon>
        <taxon>Mucoromycota</taxon>
        <taxon>Glomeromycotina</taxon>
        <taxon>Glomeromycetes</taxon>
        <taxon>Diversisporales</taxon>
        <taxon>Acaulosporaceae</taxon>
        <taxon>Acaulospora</taxon>
    </lineage>
</organism>
<protein>
    <submittedName>
        <fullName evidence="1">6585_t:CDS:1</fullName>
    </submittedName>
</protein>
<dbReference type="EMBL" id="CAJVPT010006318">
    <property type="protein sequence ID" value="CAG8529594.1"/>
    <property type="molecule type" value="Genomic_DNA"/>
</dbReference>
<sequence length="734" mass="81701">MFIFDDFFPFFPTISRSAFGDVFSSFSIPFNVSTSTTQSHYIIHANVDGIPLSDISVKVNDVGTLLMVTLRGRPLEDIKEEESDEVKEVDYQSEKEDSRVPENHYEKYVLSVRFPMDSIDVDGIRAELKDGELLEIRTTYITDFRNPQILLDSGLSKSVRTVLENFKKCTNDGINDANIHKIVNGILEQANDFQSLTQDSVNHCSLMASYATDFIEYIQILMEEDVLCADFIEAMKSQLQSATSNRLGATRLAQGYCEVLTSLKKIATELEEYTSLRGIEKKLEQDAENLKKEQKANTWAAVGTGITTGAAIVAAPFTGGASLAVVGALGLTSAGAMIGTSVNSVKFGERAKLSENELQQISEIRVNVGILTTELLTIIDKFSEFDEFFRLEIQDITNVTEKYAVDGENQILPTVVPTPSVTQQTLNITEFNIPQIPSTEGLFQDIASVLDNFEEFSKEEKVEDTNIHAITILEQDRKFMSLIKDSIDYCVQMAVYATDFMEYVQILMEEEVLASDFIETMRHQAQTATKNRLNATSLVERCCDMLIALQNIVNEMEDFASQTGIEKELEQHVGQARKGQKVRTFAAVGTGITTGVAIIAAPFTGGLSLAIIGALGLTSAGAMIGTSVTSVRYGELAKVSESELRQINQIRTNIRNVIRGLRSMVEKFHGFDKIFRQEVEDITKAMENYGTDDNEVGLRMSRMKGTAIRNQWSRVKCTFETYANETHLLLGDYI</sequence>
<gene>
    <name evidence="1" type="ORF">ACOLOM_LOCUS4015</name>
</gene>
<accession>A0ACA9LJB8</accession>
<evidence type="ECO:0000313" key="1">
    <source>
        <dbReference type="EMBL" id="CAG8529594.1"/>
    </source>
</evidence>
<comment type="caution">
    <text evidence="1">The sequence shown here is derived from an EMBL/GenBank/DDBJ whole genome shotgun (WGS) entry which is preliminary data.</text>
</comment>
<keyword evidence="2" id="KW-1185">Reference proteome</keyword>
<reference evidence="1" key="1">
    <citation type="submission" date="2021-06" db="EMBL/GenBank/DDBJ databases">
        <authorList>
            <person name="Kallberg Y."/>
            <person name="Tangrot J."/>
            <person name="Rosling A."/>
        </authorList>
    </citation>
    <scope>NUCLEOTIDE SEQUENCE</scope>
    <source>
        <strain evidence="1">CL356</strain>
    </source>
</reference>